<reference evidence="6" key="2">
    <citation type="submission" date="2025-08" db="UniProtKB">
        <authorList>
            <consortium name="RefSeq"/>
        </authorList>
    </citation>
    <scope>IDENTIFICATION</scope>
    <source>
        <tissue evidence="6">Leaf</tissue>
    </source>
</reference>
<dbReference type="Proteomes" id="UP000694864">
    <property type="component" value="Chromosome 20"/>
</dbReference>
<dbReference type="Pfam" id="PF00201">
    <property type="entry name" value="UDPGT"/>
    <property type="match status" value="1"/>
</dbReference>
<evidence type="ECO:0000313" key="6">
    <source>
        <dbReference type="RefSeq" id="XP_010490831.1"/>
    </source>
</evidence>
<dbReference type="PANTHER" id="PTHR48047:SF209">
    <property type="entry name" value="UDP-GLYCOSYLTRANSFERASE 89A2"/>
    <property type="match status" value="1"/>
</dbReference>
<dbReference type="InterPro" id="IPR058980">
    <property type="entry name" value="Glyco_transf_N"/>
</dbReference>
<evidence type="ECO:0000256" key="1">
    <source>
        <dbReference type="ARBA" id="ARBA00009995"/>
    </source>
</evidence>
<keyword evidence="3" id="KW-0808">Transferase</keyword>
<dbReference type="InterPro" id="IPR002213">
    <property type="entry name" value="UDP_glucos_trans"/>
</dbReference>
<proteinExistence type="inferred from homology"/>
<gene>
    <name evidence="6" type="primary">LOC104768523</name>
</gene>
<evidence type="ECO:0000259" key="4">
    <source>
        <dbReference type="Pfam" id="PF26168"/>
    </source>
</evidence>
<comment type="similarity">
    <text evidence="1">Belongs to the UDP-glycosyltransferase family.</text>
</comment>
<dbReference type="Pfam" id="PF26168">
    <property type="entry name" value="Glyco_transf_N"/>
    <property type="match status" value="1"/>
</dbReference>
<organism evidence="5 6">
    <name type="scientific">Camelina sativa</name>
    <name type="common">False flax</name>
    <name type="synonym">Myagrum sativum</name>
    <dbReference type="NCBI Taxonomy" id="90675"/>
    <lineage>
        <taxon>Eukaryota</taxon>
        <taxon>Viridiplantae</taxon>
        <taxon>Streptophyta</taxon>
        <taxon>Embryophyta</taxon>
        <taxon>Tracheophyta</taxon>
        <taxon>Spermatophyta</taxon>
        <taxon>Magnoliopsida</taxon>
        <taxon>eudicotyledons</taxon>
        <taxon>Gunneridae</taxon>
        <taxon>Pentapetalae</taxon>
        <taxon>rosids</taxon>
        <taxon>malvids</taxon>
        <taxon>Brassicales</taxon>
        <taxon>Brassicaceae</taxon>
        <taxon>Camelineae</taxon>
        <taxon>Camelina</taxon>
    </lineage>
</organism>
<reference evidence="5" key="1">
    <citation type="journal article" date="2014" name="Nat. Commun.">
        <title>The emerging biofuel crop Camelina sativa retains a highly undifferentiated hexaploid genome structure.</title>
        <authorList>
            <person name="Kagale S."/>
            <person name="Koh C."/>
            <person name="Nixon J."/>
            <person name="Bollina V."/>
            <person name="Clarke W.E."/>
            <person name="Tuteja R."/>
            <person name="Spillane C."/>
            <person name="Robinson S.J."/>
            <person name="Links M.G."/>
            <person name="Clarke C."/>
            <person name="Higgins E.E."/>
            <person name="Huebert T."/>
            <person name="Sharpe A.G."/>
            <person name="Parkin I.A."/>
        </authorList>
    </citation>
    <scope>NUCLEOTIDE SEQUENCE [LARGE SCALE GENOMIC DNA]</scope>
    <source>
        <strain evidence="5">cv. DH55</strain>
    </source>
</reference>
<dbReference type="Gene3D" id="3.40.50.2000">
    <property type="entry name" value="Glycogen Phosphorylase B"/>
    <property type="match status" value="2"/>
</dbReference>
<protein>
    <submittedName>
        <fullName evidence="6">UDP-glycosyltransferase 89A2-like</fullName>
    </submittedName>
</protein>
<keyword evidence="2" id="KW-0328">Glycosyltransferase</keyword>
<feature type="domain" description="Glycosyltransferase N-terminal" evidence="4">
    <location>
        <begin position="19"/>
        <end position="254"/>
    </location>
</feature>
<dbReference type="CDD" id="cd03784">
    <property type="entry name" value="GT1_Gtf-like"/>
    <property type="match status" value="1"/>
</dbReference>
<accession>A0ABM0XTI5</accession>
<evidence type="ECO:0000256" key="2">
    <source>
        <dbReference type="ARBA" id="ARBA00022676"/>
    </source>
</evidence>
<dbReference type="RefSeq" id="XP_010490831.1">
    <property type="nucleotide sequence ID" value="XM_010492529.2"/>
</dbReference>
<sequence>MTEVMLPESRSESSKPPHLVVFPYPAQGHLLPLLDLTHQLCLRGVNVSVIVTPGNLTYLSPLLSAHPSSVTSVVFPFPPHPSLSPGVENVKDTGNSGNLPIMASLRQLRDPIIDWFRSHPNPPIALISDFFLGWTHDLCDQISIPRFAFFSISFFLVSVLQYCFENIDRIKSTDPVHLLDLPRAPIFKEEHLPSIVRRCLQTPSPDLETIKDFSMNLLSYGSVFNSSQVLEDEYLEYVKQRTGGHDRVFVIGPLCSFGSGLNTDPGFIDPDLLSWLDGSQDGSVVYVCFGSQKALTKEQCDALALGLEKSMTRFVWVVKKDPIPDGFEDRVSGRGLVVRGWVSQLAVLRHVAVGGFLSHCGWNSVLEGITSGAVILGWPMEADQFVNAKLLVEHLGVAVKVCEGGETVPDSVELGRVIAETVGVGGCDVAARAEEIRRKTEVAVTEANGSSVEDLQRLVKEFGKVKSQTLSLDVIN</sequence>
<keyword evidence="5" id="KW-1185">Reference proteome</keyword>
<dbReference type="GeneID" id="104768523"/>
<evidence type="ECO:0000256" key="3">
    <source>
        <dbReference type="ARBA" id="ARBA00022679"/>
    </source>
</evidence>
<name>A0ABM0XTI5_CAMSA</name>
<dbReference type="PANTHER" id="PTHR48047">
    <property type="entry name" value="GLYCOSYLTRANSFERASE"/>
    <property type="match status" value="1"/>
</dbReference>
<dbReference type="SUPFAM" id="SSF53756">
    <property type="entry name" value="UDP-Glycosyltransferase/glycogen phosphorylase"/>
    <property type="match status" value="1"/>
</dbReference>
<evidence type="ECO:0000313" key="5">
    <source>
        <dbReference type="Proteomes" id="UP000694864"/>
    </source>
</evidence>